<reference evidence="3 4" key="1">
    <citation type="submission" date="2020-01" db="EMBL/GenBank/DDBJ databases">
        <title>Genome analysis of Anaerocolumna sp. CBA3638.</title>
        <authorList>
            <person name="Kim J."/>
            <person name="Roh S.W."/>
        </authorList>
    </citation>
    <scope>NUCLEOTIDE SEQUENCE [LARGE SCALE GENOMIC DNA]</scope>
    <source>
        <strain evidence="3 4">CBA3638</strain>
    </source>
</reference>
<dbReference type="InterPro" id="IPR044005">
    <property type="entry name" value="DZR_2"/>
</dbReference>
<proteinExistence type="inferred from homology"/>
<organism evidence="3 4">
    <name type="scientific">Anaerocolumna sedimenticola</name>
    <dbReference type="NCBI Taxonomy" id="2696063"/>
    <lineage>
        <taxon>Bacteria</taxon>
        <taxon>Bacillati</taxon>
        <taxon>Bacillota</taxon>
        <taxon>Clostridia</taxon>
        <taxon>Lachnospirales</taxon>
        <taxon>Lachnospiraceae</taxon>
        <taxon>Anaerocolumna</taxon>
    </lineage>
</organism>
<comment type="similarity">
    <text evidence="1">Belongs to the ComF/GntX family.</text>
</comment>
<evidence type="ECO:0000259" key="2">
    <source>
        <dbReference type="Pfam" id="PF18912"/>
    </source>
</evidence>
<dbReference type="InterPro" id="IPR029057">
    <property type="entry name" value="PRTase-like"/>
</dbReference>
<gene>
    <name evidence="3" type="ORF">Ana3638_03825</name>
</gene>
<dbReference type="CDD" id="cd06223">
    <property type="entry name" value="PRTases_typeI"/>
    <property type="match status" value="1"/>
</dbReference>
<dbReference type="EMBL" id="CP048000">
    <property type="protein sequence ID" value="QHQ63617.1"/>
    <property type="molecule type" value="Genomic_DNA"/>
</dbReference>
<name>A0A6P1TT99_9FIRM</name>
<protein>
    <submittedName>
        <fullName evidence="3">ComF family protein</fullName>
    </submittedName>
</protein>
<evidence type="ECO:0000256" key="1">
    <source>
        <dbReference type="ARBA" id="ARBA00008007"/>
    </source>
</evidence>
<sequence length="242" mass="27897">MILLESIVTILYPRRCPICGEIVEPRGQLVCPPCKLKLKPIEEPRCKKCSKPIESEEREYCYDCETKNHHYSKGYAMWVYDSSMKKSIADFKFHGRREYSDFYIDEIIKHYGNEIKSIAPEVLVPIPIHKSKLMQRGYNQADILAKGIGKKLNITVLSHLLQRDKKTLPQKLLNDKERLKNLEKAFTYSAEESNKILKSIHSVMLIDDIYTTGSTIEACSNILLQNGIKEVYFLSICIGKGY</sequence>
<dbReference type="PANTHER" id="PTHR47505:SF1">
    <property type="entry name" value="DNA UTILIZATION PROTEIN YHGH"/>
    <property type="match status" value="1"/>
</dbReference>
<evidence type="ECO:0000313" key="4">
    <source>
        <dbReference type="Proteomes" id="UP000464314"/>
    </source>
</evidence>
<feature type="domain" description="Double zinc ribbon" evidence="2">
    <location>
        <begin position="8"/>
        <end position="64"/>
    </location>
</feature>
<dbReference type="AlphaFoldDB" id="A0A6P1TT99"/>
<dbReference type="Pfam" id="PF18912">
    <property type="entry name" value="DZR_2"/>
    <property type="match status" value="1"/>
</dbReference>
<dbReference type="InterPro" id="IPR000836">
    <property type="entry name" value="PRTase_dom"/>
</dbReference>
<dbReference type="Proteomes" id="UP000464314">
    <property type="component" value="Chromosome"/>
</dbReference>
<dbReference type="Gene3D" id="3.40.50.2020">
    <property type="match status" value="1"/>
</dbReference>
<dbReference type="SUPFAM" id="SSF53271">
    <property type="entry name" value="PRTase-like"/>
    <property type="match status" value="1"/>
</dbReference>
<evidence type="ECO:0000313" key="3">
    <source>
        <dbReference type="EMBL" id="QHQ63617.1"/>
    </source>
</evidence>
<dbReference type="KEGG" id="anr:Ana3638_03825"/>
<dbReference type="PANTHER" id="PTHR47505">
    <property type="entry name" value="DNA UTILIZATION PROTEIN YHGH"/>
    <property type="match status" value="1"/>
</dbReference>
<keyword evidence="4" id="KW-1185">Reference proteome</keyword>
<dbReference type="InterPro" id="IPR051910">
    <property type="entry name" value="ComF/GntX_DNA_util-trans"/>
</dbReference>
<accession>A0A6P1TT99</accession>